<gene>
    <name evidence="3" type="ORF">PTD2_22012</name>
</gene>
<dbReference type="Proteomes" id="UP000006201">
    <property type="component" value="Unassembled WGS sequence"/>
</dbReference>
<proteinExistence type="predicted"/>
<dbReference type="InterPro" id="IPR036249">
    <property type="entry name" value="Thioredoxin-like_sf"/>
</dbReference>
<accession>A4CAX8</accession>
<dbReference type="AlphaFoldDB" id="A4CAX8"/>
<feature type="domain" description="Thioredoxin" evidence="2">
    <location>
        <begin position="170"/>
        <end position="308"/>
    </location>
</feature>
<dbReference type="InterPro" id="IPR000866">
    <property type="entry name" value="AhpC/TSA"/>
</dbReference>
<dbReference type="PANTHER" id="PTHR42852">
    <property type="entry name" value="THIOL:DISULFIDE INTERCHANGE PROTEIN DSBE"/>
    <property type="match status" value="1"/>
</dbReference>
<feature type="signal peptide" evidence="1">
    <location>
        <begin position="1"/>
        <end position="22"/>
    </location>
</feature>
<evidence type="ECO:0000313" key="4">
    <source>
        <dbReference type="Proteomes" id="UP000006201"/>
    </source>
</evidence>
<dbReference type="Pfam" id="PF00578">
    <property type="entry name" value="AhpC-TSA"/>
    <property type="match status" value="1"/>
</dbReference>
<keyword evidence="1" id="KW-0732">Signal</keyword>
<dbReference type="Gene3D" id="3.40.30.10">
    <property type="entry name" value="Glutaredoxin"/>
    <property type="match status" value="1"/>
</dbReference>
<organism evidence="3 4">
    <name type="scientific">Pseudoalteromonas tunicata D2</name>
    <dbReference type="NCBI Taxonomy" id="87626"/>
    <lineage>
        <taxon>Bacteria</taxon>
        <taxon>Pseudomonadati</taxon>
        <taxon>Pseudomonadota</taxon>
        <taxon>Gammaproteobacteria</taxon>
        <taxon>Alteromonadales</taxon>
        <taxon>Pseudoalteromonadaceae</taxon>
        <taxon>Pseudoalteromonas</taxon>
    </lineage>
</organism>
<keyword evidence="4" id="KW-1185">Reference proteome</keyword>
<evidence type="ECO:0000313" key="3">
    <source>
        <dbReference type="EMBL" id="EAR28536.1"/>
    </source>
</evidence>
<sequence length="311" mass="35131">MLNYPKIVIVVLSFFLSSNCVAKEAQWFDLMSFSPWDDSVTYTANIKYPSVTLLELKDNQLAVVVSQVSPDISSRNNDWHQDFRIVFISKNNNRVQSTVAGESIGRSSDAWVSSLTYLPAQILAKKDTLKVILQGKATSELIAQRALDEKKKKEKNDKISNLLTSIPFPTIFVGEQYNFSLNLIGGEQYKSQDNIGKVVLIDFYGTWCAPCKKAWPILRDLRNKYSEDEFQILGVSLQDSKDTVLELIKNESLTWPQALFEDEFSVGAVFKKLGFNGVPHYLLVDQSGVLVGQIKSENLDQEIKKLINSMK</sequence>
<comment type="caution">
    <text evidence="3">The sequence shown here is derived from an EMBL/GenBank/DDBJ whole genome shotgun (WGS) entry which is preliminary data.</text>
</comment>
<dbReference type="CDD" id="cd02966">
    <property type="entry name" value="TlpA_like_family"/>
    <property type="match status" value="1"/>
</dbReference>
<name>A4CAX8_9GAMM</name>
<reference evidence="3 4" key="1">
    <citation type="submission" date="2006-02" db="EMBL/GenBank/DDBJ databases">
        <authorList>
            <person name="Moran M.A."/>
            <person name="Kjelleberg S."/>
            <person name="Egan S."/>
            <person name="Saunders N."/>
            <person name="Thomas T."/>
            <person name="Ferriera S."/>
            <person name="Johnson J."/>
            <person name="Kravitz S."/>
            <person name="Halpern A."/>
            <person name="Remington K."/>
            <person name="Beeson K."/>
            <person name="Tran B."/>
            <person name="Rogers Y.-H."/>
            <person name="Friedman R."/>
            <person name="Venter J.C."/>
        </authorList>
    </citation>
    <scope>NUCLEOTIDE SEQUENCE [LARGE SCALE GENOMIC DNA]</scope>
    <source>
        <strain evidence="3 4">D2</strain>
    </source>
</reference>
<dbReference type="GO" id="GO:0016491">
    <property type="term" value="F:oxidoreductase activity"/>
    <property type="evidence" value="ECO:0007669"/>
    <property type="project" value="InterPro"/>
</dbReference>
<dbReference type="eggNOG" id="COG0526">
    <property type="taxonomic scope" value="Bacteria"/>
</dbReference>
<evidence type="ECO:0000256" key="1">
    <source>
        <dbReference type="SAM" id="SignalP"/>
    </source>
</evidence>
<dbReference type="EMBL" id="AAOH01000004">
    <property type="protein sequence ID" value="EAR28536.1"/>
    <property type="molecule type" value="Genomic_DNA"/>
</dbReference>
<feature type="chain" id="PRO_5002667181" evidence="1">
    <location>
        <begin position="23"/>
        <end position="311"/>
    </location>
</feature>
<dbReference type="SUPFAM" id="SSF52833">
    <property type="entry name" value="Thioredoxin-like"/>
    <property type="match status" value="1"/>
</dbReference>
<dbReference type="HOGENOM" id="CLU_893915_0_0_6"/>
<dbReference type="STRING" id="87626.PTD2_22012"/>
<protein>
    <submittedName>
        <fullName evidence="3">Putative lipoprotein/thioderoxin</fullName>
    </submittedName>
</protein>
<dbReference type="PANTHER" id="PTHR42852:SF13">
    <property type="entry name" value="PROTEIN DIPZ"/>
    <property type="match status" value="1"/>
</dbReference>
<dbReference type="PROSITE" id="PS51352">
    <property type="entry name" value="THIOREDOXIN_2"/>
    <property type="match status" value="1"/>
</dbReference>
<keyword evidence="3" id="KW-0449">Lipoprotein</keyword>
<dbReference type="GO" id="GO:0016209">
    <property type="term" value="F:antioxidant activity"/>
    <property type="evidence" value="ECO:0007669"/>
    <property type="project" value="InterPro"/>
</dbReference>
<evidence type="ECO:0000259" key="2">
    <source>
        <dbReference type="PROSITE" id="PS51352"/>
    </source>
</evidence>
<dbReference type="InterPro" id="IPR050553">
    <property type="entry name" value="Thioredoxin_ResA/DsbE_sf"/>
</dbReference>
<dbReference type="InterPro" id="IPR013766">
    <property type="entry name" value="Thioredoxin_domain"/>
</dbReference>
<dbReference type="RefSeq" id="WP_009840363.1">
    <property type="nucleotide sequence ID" value="NZ_CH959301.1"/>
</dbReference>